<evidence type="ECO:0000256" key="1">
    <source>
        <dbReference type="SAM" id="MobiDB-lite"/>
    </source>
</evidence>
<proteinExistence type="predicted"/>
<sequence length="223" mass="24502">MDEREGEELKVAKEEAKRGVRGVGGGKSNENENGTTMVKEMMSLRIKETRTTADSRPNEASTLLVPPLAHRCPELGPKAIGDCHPGPIDGAALGKARRRAAVGSVGLVERLKPGFDGLRLADGHHVRPRRTKGLWEDLHSSFEAVEVEEEAGDVIPRTGPSIYSSTIMERNNDQPIIQYADQTQRKQQTNVPSNGSKRQDVVEESMYLEGNQPSLILQEQQEA</sequence>
<dbReference type="Proteomes" id="UP001055439">
    <property type="component" value="Chromosome 7"/>
</dbReference>
<gene>
    <name evidence="2" type="ORF">MUK42_33230</name>
</gene>
<feature type="compositionally biased region" description="Basic and acidic residues" evidence="1">
    <location>
        <begin position="1"/>
        <end position="18"/>
    </location>
</feature>
<protein>
    <submittedName>
        <fullName evidence="2">Uncharacterized protein</fullName>
    </submittedName>
</protein>
<keyword evidence="3" id="KW-1185">Reference proteome</keyword>
<feature type="region of interest" description="Disordered" evidence="1">
    <location>
        <begin position="1"/>
        <end position="36"/>
    </location>
</feature>
<organism evidence="2 3">
    <name type="scientific">Musa troglodytarum</name>
    <name type="common">fe'i banana</name>
    <dbReference type="NCBI Taxonomy" id="320322"/>
    <lineage>
        <taxon>Eukaryota</taxon>
        <taxon>Viridiplantae</taxon>
        <taxon>Streptophyta</taxon>
        <taxon>Embryophyta</taxon>
        <taxon>Tracheophyta</taxon>
        <taxon>Spermatophyta</taxon>
        <taxon>Magnoliopsida</taxon>
        <taxon>Liliopsida</taxon>
        <taxon>Zingiberales</taxon>
        <taxon>Musaceae</taxon>
        <taxon>Musa</taxon>
    </lineage>
</organism>
<evidence type="ECO:0000313" key="2">
    <source>
        <dbReference type="EMBL" id="URE16799.1"/>
    </source>
</evidence>
<dbReference type="EMBL" id="CP097509">
    <property type="protein sequence ID" value="URE16799.1"/>
    <property type="molecule type" value="Genomic_DNA"/>
</dbReference>
<feature type="compositionally biased region" description="Polar residues" evidence="1">
    <location>
        <begin position="211"/>
        <end position="223"/>
    </location>
</feature>
<evidence type="ECO:0000313" key="3">
    <source>
        <dbReference type="Proteomes" id="UP001055439"/>
    </source>
</evidence>
<reference evidence="2" key="1">
    <citation type="submission" date="2022-05" db="EMBL/GenBank/DDBJ databases">
        <title>The Musa troglodytarum L. genome provides insights into the mechanism of non-climacteric behaviour and enrichment of carotenoids.</title>
        <authorList>
            <person name="Wang J."/>
        </authorList>
    </citation>
    <scope>NUCLEOTIDE SEQUENCE</scope>
    <source>
        <tissue evidence="2">Leaf</tissue>
    </source>
</reference>
<feature type="region of interest" description="Disordered" evidence="1">
    <location>
        <begin position="181"/>
        <end position="223"/>
    </location>
</feature>
<name>A0A9E7GJU2_9LILI</name>
<dbReference type="AlphaFoldDB" id="A0A9E7GJU2"/>
<accession>A0A9E7GJU2</accession>
<feature type="compositionally biased region" description="Polar residues" evidence="1">
    <location>
        <begin position="181"/>
        <end position="196"/>
    </location>
</feature>